<dbReference type="SUPFAM" id="SSF53448">
    <property type="entry name" value="Nucleotide-diphospho-sugar transferases"/>
    <property type="match status" value="1"/>
</dbReference>
<dbReference type="EMBL" id="JACHVC010000012">
    <property type="protein sequence ID" value="MBC2607405.1"/>
    <property type="molecule type" value="Genomic_DNA"/>
</dbReference>
<keyword evidence="1" id="KW-1133">Transmembrane helix</keyword>
<keyword evidence="1" id="KW-0812">Transmembrane</keyword>
<reference evidence="3 4" key="1">
    <citation type="submission" date="2020-07" db="EMBL/GenBank/DDBJ databases">
        <authorList>
            <person name="Feng X."/>
        </authorList>
    </citation>
    <scope>NUCLEOTIDE SEQUENCE [LARGE SCALE GENOMIC DNA]</scope>
    <source>
        <strain evidence="3 4">JCM23202</strain>
    </source>
</reference>
<dbReference type="AlphaFoldDB" id="A0A7X1B845"/>
<dbReference type="RefSeq" id="WP_185661249.1">
    <property type="nucleotide sequence ID" value="NZ_CAWPOO010000012.1"/>
</dbReference>
<evidence type="ECO:0000313" key="3">
    <source>
        <dbReference type="EMBL" id="MBC2607405.1"/>
    </source>
</evidence>
<dbReference type="InterPro" id="IPR029044">
    <property type="entry name" value="Nucleotide-diphossugar_trans"/>
</dbReference>
<sequence>MKLIIQIPCFNEAETLPGTLADLPRTIPGVDAVEWLVIDDGSADGTADVARNSGVDHVVRLPHNQGLAKAFTTGLEECLKLGADIIVNTDADNQYCGADIAKLVAPVLNGEAEMAIGARPIDGIEEFSPLKKLLQKFGSRVVRSLSGTDVADAPSGFRAMSRSVATKLNVFSEYTYTLETIIQAGQNGMKIVSVPIRVNGKTRESRLVKSIFSYVKRSVLTMCRIFVVYRPMRFFMTLAALTFGVGFIAVLRFLYFYFIGEGSGHVQSVILAVFMMGTGLLLAVVALLADLISVNRRLMERLQWKLTELERGMKTSDLD</sequence>
<keyword evidence="4" id="KW-1185">Reference proteome</keyword>
<feature type="transmembrane region" description="Helical" evidence="1">
    <location>
        <begin position="234"/>
        <end position="258"/>
    </location>
</feature>
<dbReference type="Gene3D" id="3.90.550.10">
    <property type="entry name" value="Spore Coat Polysaccharide Biosynthesis Protein SpsA, Chain A"/>
    <property type="match status" value="1"/>
</dbReference>
<dbReference type="GO" id="GO:0016740">
    <property type="term" value="F:transferase activity"/>
    <property type="evidence" value="ECO:0007669"/>
    <property type="project" value="UniProtKB-KW"/>
</dbReference>
<evidence type="ECO:0000256" key="1">
    <source>
        <dbReference type="SAM" id="Phobius"/>
    </source>
</evidence>
<feature type="transmembrane region" description="Helical" evidence="1">
    <location>
        <begin position="270"/>
        <end position="292"/>
    </location>
</feature>
<dbReference type="Proteomes" id="UP000526501">
    <property type="component" value="Unassembled WGS sequence"/>
</dbReference>
<name>A0A7X1B845_9BACT</name>
<dbReference type="Pfam" id="PF00535">
    <property type="entry name" value="Glycos_transf_2"/>
    <property type="match status" value="1"/>
</dbReference>
<keyword evidence="1" id="KW-0472">Membrane</keyword>
<dbReference type="PANTHER" id="PTHR48090:SF7">
    <property type="entry name" value="RFBJ PROTEIN"/>
    <property type="match status" value="1"/>
</dbReference>
<protein>
    <submittedName>
        <fullName evidence="3">Glycosyltransferase family 2 protein</fullName>
    </submittedName>
</protein>
<evidence type="ECO:0000313" key="4">
    <source>
        <dbReference type="Proteomes" id="UP000526501"/>
    </source>
</evidence>
<evidence type="ECO:0000259" key="2">
    <source>
        <dbReference type="Pfam" id="PF00535"/>
    </source>
</evidence>
<dbReference type="InterPro" id="IPR001173">
    <property type="entry name" value="Glyco_trans_2-like"/>
</dbReference>
<dbReference type="PANTHER" id="PTHR48090">
    <property type="entry name" value="UNDECAPRENYL-PHOSPHATE 4-DEOXY-4-FORMAMIDO-L-ARABINOSE TRANSFERASE-RELATED"/>
    <property type="match status" value="1"/>
</dbReference>
<accession>A0A7X1B845</accession>
<organism evidence="3 4">
    <name type="scientific">Pelagicoccus albus</name>
    <dbReference type="NCBI Taxonomy" id="415222"/>
    <lineage>
        <taxon>Bacteria</taxon>
        <taxon>Pseudomonadati</taxon>
        <taxon>Verrucomicrobiota</taxon>
        <taxon>Opitutia</taxon>
        <taxon>Puniceicoccales</taxon>
        <taxon>Pelagicoccaceae</taxon>
        <taxon>Pelagicoccus</taxon>
    </lineage>
</organism>
<dbReference type="CDD" id="cd04179">
    <property type="entry name" value="DPM_DPG-synthase_like"/>
    <property type="match status" value="1"/>
</dbReference>
<gene>
    <name evidence="3" type="ORF">H5P27_15235</name>
</gene>
<keyword evidence="3" id="KW-0808">Transferase</keyword>
<comment type="caution">
    <text evidence="3">The sequence shown here is derived from an EMBL/GenBank/DDBJ whole genome shotgun (WGS) entry which is preliminary data.</text>
</comment>
<dbReference type="InterPro" id="IPR050256">
    <property type="entry name" value="Glycosyltransferase_2"/>
</dbReference>
<proteinExistence type="predicted"/>
<feature type="domain" description="Glycosyltransferase 2-like" evidence="2">
    <location>
        <begin position="7"/>
        <end position="165"/>
    </location>
</feature>